<keyword evidence="3" id="KW-1185">Reference proteome</keyword>
<reference evidence="3" key="2">
    <citation type="submission" date="2015-01" db="EMBL/GenBank/DDBJ databases">
        <title>Evolutionary Origins and Diversification of the Mycorrhizal Mutualists.</title>
        <authorList>
            <consortium name="DOE Joint Genome Institute"/>
            <consortium name="Mycorrhizal Genomics Consortium"/>
            <person name="Kohler A."/>
            <person name="Kuo A."/>
            <person name="Nagy L.G."/>
            <person name="Floudas D."/>
            <person name="Copeland A."/>
            <person name="Barry K.W."/>
            <person name="Cichocki N."/>
            <person name="Veneault-Fourrey C."/>
            <person name="LaButti K."/>
            <person name="Lindquist E.A."/>
            <person name="Lipzen A."/>
            <person name="Lundell T."/>
            <person name="Morin E."/>
            <person name="Murat C."/>
            <person name="Riley R."/>
            <person name="Ohm R."/>
            <person name="Sun H."/>
            <person name="Tunlid A."/>
            <person name="Henrissat B."/>
            <person name="Grigoriev I.V."/>
            <person name="Hibbett D.S."/>
            <person name="Martin F."/>
        </authorList>
    </citation>
    <scope>NUCLEOTIDE SEQUENCE [LARGE SCALE GENOMIC DNA]</scope>
    <source>
        <strain evidence="3">441</strain>
    </source>
</reference>
<name>A0A0C9YV08_9AGAM</name>
<proteinExistence type="predicted"/>
<feature type="region of interest" description="Disordered" evidence="1">
    <location>
        <begin position="585"/>
        <end position="613"/>
    </location>
</feature>
<gene>
    <name evidence="2" type="ORF">PISMIDRAFT_12853</name>
</gene>
<dbReference type="AlphaFoldDB" id="A0A0C9YV08"/>
<feature type="region of interest" description="Disordered" evidence="1">
    <location>
        <begin position="103"/>
        <end position="123"/>
    </location>
</feature>
<organism evidence="2 3">
    <name type="scientific">Pisolithus microcarpus 441</name>
    <dbReference type="NCBI Taxonomy" id="765257"/>
    <lineage>
        <taxon>Eukaryota</taxon>
        <taxon>Fungi</taxon>
        <taxon>Dikarya</taxon>
        <taxon>Basidiomycota</taxon>
        <taxon>Agaricomycotina</taxon>
        <taxon>Agaricomycetes</taxon>
        <taxon>Agaricomycetidae</taxon>
        <taxon>Boletales</taxon>
        <taxon>Sclerodermatineae</taxon>
        <taxon>Pisolithaceae</taxon>
        <taxon>Pisolithus</taxon>
    </lineage>
</organism>
<dbReference type="EMBL" id="KN833762">
    <property type="protein sequence ID" value="KIK20566.1"/>
    <property type="molecule type" value="Genomic_DNA"/>
</dbReference>
<accession>A0A0C9YV08</accession>
<dbReference type="HOGENOM" id="CLU_017451_0_0_1"/>
<protein>
    <recommendedName>
        <fullName evidence="4">Chromatin elongation factor spt5</fullName>
    </recommendedName>
</protein>
<evidence type="ECO:0008006" key="4">
    <source>
        <dbReference type="Google" id="ProtNLM"/>
    </source>
</evidence>
<sequence length="838" mass="92688">MAALTKIDVELDVTGIPFDQEEWLDLIKAKVAPLLEDAAAWQLVLWWEMQDRFKERYKFNDWKTIFDQVFEASCEGTTVELVRAAMSECGVLNPPSVPNFSSSQALSSGKVSRKSDSSLPPAKHARLSKSMAWYLDVSTWEDEDNENEDGDQDNLDIRVENCPKVMERYAYEGGVTGSNVQAHQNQVPNVKSCPPSPLASAARFVLEHLKLENLPCRTFHSLPKCIFVEARNLLEVQICLPPSHNTLIKNIVLILAEEMQSITQPHDIPIQSWVHHLSGPFKNDISYVLSTDTGSVEMLVVPWEVPYYSTPQDLFHRRTLFDVDLARVHGSEVTVSTDEEGHLVASCEGREYHHSCTRFFSHKKAIKVVNVPLPDEIAWFALALIDPPLVDHTMTSFSAQWWQDRDTGRIHSGEYAGSLACVIAMDSQCESVTVCVLIPGSSDNVVKDLEISIHDFRLEFLPGTFVKVIAGMNRCFEGMVIGKVEDMVILQGNDQQASHCLVKWIVLLTCLQLEVPKVFLALHVSPTTYMSQNPHDQLFHDPLANESCIQLGDLVQVVSRPHKGLSGTLHYHSGCEILITLSTLPQESTDDPGNKGKSKAQESEVAGGDGGIDENSDLIQVSVSIDDAIIIPLSTLQLSKERGYDVSISDCVRVARGPAVCAEGPVHAVDFASGHLTVLSEDGPWHDVPISFCGKVEDYTLHDQEYHIGHEVWIISGPSKGYRGMLRSVGRTFCMVGIHLGIMQLKNTAVVTESGMLLNGTPLDSTRMAVFIALCWNLFAEIAPPPRRATPPPSLSAVDPLAEPGPSTLTSNPWIINADNVTMPCPNKTEKQQIDYGM</sequence>
<evidence type="ECO:0000313" key="2">
    <source>
        <dbReference type="EMBL" id="KIK20566.1"/>
    </source>
</evidence>
<evidence type="ECO:0000256" key="1">
    <source>
        <dbReference type="SAM" id="MobiDB-lite"/>
    </source>
</evidence>
<evidence type="ECO:0000313" key="3">
    <source>
        <dbReference type="Proteomes" id="UP000054018"/>
    </source>
</evidence>
<reference evidence="2 3" key="1">
    <citation type="submission" date="2014-04" db="EMBL/GenBank/DDBJ databases">
        <authorList>
            <consortium name="DOE Joint Genome Institute"/>
            <person name="Kuo A."/>
            <person name="Kohler A."/>
            <person name="Costa M.D."/>
            <person name="Nagy L.G."/>
            <person name="Floudas D."/>
            <person name="Copeland A."/>
            <person name="Barry K.W."/>
            <person name="Cichocki N."/>
            <person name="Veneault-Fourrey C."/>
            <person name="LaButti K."/>
            <person name="Lindquist E.A."/>
            <person name="Lipzen A."/>
            <person name="Lundell T."/>
            <person name="Morin E."/>
            <person name="Murat C."/>
            <person name="Sun H."/>
            <person name="Tunlid A."/>
            <person name="Henrissat B."/>
            <person name="Grigoriev I.V."/>
            <person name="Hibbett D.S."/>
            <person name="Martin F."/>
            <person name="Nordberg H.P."/>
            <person name="Cantor M.N."/>
            <person name="Hua S.X."/>
        </authorList>
    </citation>
    <scope>NUCLEOTIDE SEQUENCE [LARGE SCALE GENOMIC DNA]</scope>
    <source>
        <strain evidence="2 3">441</strain>
    </source>
</reference>
<dbReference type="Proteomes" id="UP000054018">
    <property type="component" value="Unassembled WGS sequence"/>
</dbReference>